<dbReference type="EMBL" id="RNRV01000063">
    <property type="protein sequence ID" value="MHO06988.1"/>
    <property type="molecule type" value="Genomic_DNA"/>
</dbReference>
<dbReference type="SUPFAM" id="SSF109604">
    <property type="entry name" value="HD-domain/PDEase-like"/>
    <property type="match status" value="1"/>
</dbReference>
<feature type="domain" description="HD/PDEase" evidence="1">
    <location>
        <begin position="154"/>
        <end position="279"/>
    </location>
</feature>
<dbReference type="Gene3D" id="1.10.3210.10">
    <property type="entry name" value="Hypothetical protein af1432"/>
    <property type="match status" value="1"/>
</dbReference>
<evidence type="ECO:0000259" key="1">
    <source>
        <dbReference type="SMART" id="SM00471"/>
    </source>
</evidence>
<dbReference type="NCBIfam" id="TIGR00277">
    <property type="entry name" value="HDIG"/>
    <property type="match status" value="1"/>
</dbReference>
<protein>
    <submittedName>
        <fullName evidence="2">HDOD domain-containing protein</fullName>
    </submittedName>
</protein>
<dbReference type="Pfam" id="PF08668">
    <property type="entry name" value="HDOD"/>
    <property type="match status" value="1"/>
</dbReference>
<evidence type="ECO:0000313" key="2">
    <source>
        <dbReference type="EMBL" id="MHO06988.1"/>
    </source>
</evidence>
<dbReference type="InterPro" id="IPR013976">
    <property type="entry name" value="HDOD"/>
</dbReference>
<reference evidence="2" key="1">
    <citation type="submission" date="2018-10" db="EMBL/GenBank/DDBJ databases">
        <authorList>
            <consortium name="NARMS: The National Antimicrobial Resistance Monitoring System"/>
        </authorList>
    </citation>
    <scope>NUCLEOTIDE SEQUENCE [LARGE SCALE GENOMIC DNA]</scope>
    <source>
        <strain evidence="2">CVM N17EC0388</strain>
    </source>
</reference>
<organism evidence="2">
    <name type="scientific">Escherichia coli</name>
    <dbReference type="NCBI Taxonomy" id="562"/>
    <lineage>
        <taxon>Bacteria</taxon>
        <taxon>Pseudomonadati</taxon>
        <taxon>Pseudomonadota</taxon>
        <taxon>Gammaproteobacteria</taxon>
        <taxon>Enterobacterales</taxon>
        <taxon>Enterobacteriaceae</taxon>
        <taxon>Escherichia</taxon>
    </lineage>
</organism>
<dbReference type="InterPro" id="IPR006675">
    <property type="entry name" value="HDIG_dom"/>
</dbReference>
<dbReference type="CDD" id="cd00077">
    <property type="entry name" value="HDc"/>
    <property type="match status" value="1"/>
</dbReference>
<proteinExistence type="predicted"/>
<comment type="caution">
    <text evidence="2">The sequence shown here is derived from an EMBL/GenBank/DDBJ whole genome shotgun (WGS) entry which is preliminary data.</text>
</comment>
<name>A0A3L0W4X1_ECOLX</name>
<sequence>MGRRVMVHVTEYADCGELMWATRLADSEGEYECWELLSPKAVHRVSVSDKCMATIAPSGQLVLAMLGMEQQSVTLRSCRALEGITGDEGRQLWEFHLGLALNESHGQMIQALWRFYAMLPPGGLRRFSLGILRDRRFITGFYRGRASHHHHHDHVGGLLEHSVEVAMTARMLCRQYRLDGRTADVAFLGGLLHDVGKLYLCYNVEAGEGICSQHEALNFMKLEPHLQSLMSQDPRAFEALSACLSASIGKPLIQYMPETIVKMADRLSAEVFNWRRVFAGLPDFYWFRKSTSDTRIYKRLD</sequence>
<gene>
    <name evidence="2" type="ORF">D9F05_22070</name>
</gene>
<dbReference type="InterPro" id="IPR003607">
    <property type="entry name" value="HD/PDEase_dom"/>
</dbReference>
<dbReference type="AlphaFoldDB" id="A0A3L0W4X1"/>
<dbReference type="SMART" id="SM00471">
    <property type="entry name" value="HDc"/>
    <property type="match status" value="1"/>
</dbReference>
<accession>A0A3L0W4X1</accession>